<dbReference type="PANTHER" id="PTHR23159:SF31">
    <property type="entry name" value="CENTROSOME-ASSOCIATED PROTEIN CEP250 ISOFORM X1"/>
    <property type="match status" value="1"/>
</dbReference>
<feature type="coiled-coil region" evidence="1">
    <location>
        <begin position="204"/>
        <end position="238"/>
    </location>
</feature>
<sequence length="1274" mass="146395">MIPRKNLSVRSSSAQPRLPDIEPEKKKNASETKCKGDYEFLIQVDTPPPVQQEAWPSPLNLPPLDGDKLSPVSSGKSSRRNWTPKLEDEEVYQRLNYMEHLVETRTQELDRLRKEIDNMKMFTHRRQMGMRYPEEKIPERDGETDVKHSSDFERLKKDRKVLSDLLKQSQRELTRKDSVVCQLNQENNRLRREAVLWETRFSDVGEKEAQINQLREELEVVREEVACLQAEKESTMQTWQNDFEDNHINSKGMSYPCGDSVENNHLKMLLVDNQNFEKCFSYLLSKLSPDHEYFLRWNSVSDFNVLDQTLLENKFEGRLGVDLDELTSQFEEFWNEQELLKKDLKQANAKIESQESTVEILTQENEGMRQYLVTMEAKDSFINELTVMNEKLKKELEDTERKFEILSKAKENQEEDLTSTQDHIQKLQKELSILKAEKKNSIEEIKVDVEKVEDRSSKKYKQYGTNTSEEMSPRHQFEAFYIDILEAVKLVLDMDLPEEGTTPEALRQMIVDIAEECSTLKQDLVALETIKKTEEENTEKLMSYVTDTEVTLEKEGCSVATLRAAIYHMGVVVSVANPLGLGDTILDIYKGQLKWLEKLETQLLTSGLMDDNDPTGIMGYIQRTARKKQMGTEETEFGKATVLQNTSSEMASFCTTTFIQSQANESEKGEEKDITTVKQCSLREQNKNSDTIEGASSQSCIFEPEIDQLDEDLGQQLGQVGGIRENYMAAPIEVLGSDTNSVLSADEFFYDRKELNRLSSSDSDSCLTLSGLSSVERGSKQRHYAERDFSSEDEHVSPGAEAAQEIFFSLENAGWQNVDDNMLASIKTKEPHTIGTSVSKGEINTEQLQEQEKARIIILEDVKAVSVEADVNVICKNEEEEAHENNMLNSVENKDLSASHKESNYKNNELPEMQVSKKSVDYELDSGDKNDKDKCYKLFGDNIIEKVQSIEFFNEDTIEGNSNVKLCGEEKPENNQNIEILQQSNSEGNEINQSYREENFEKDENIEILGEGKSAEDEVNEHFEGEKNKNIEILRDETNTLSSKEKTENSKILTEDKADEDNELHGEKNLEKYEIKEERNNELFGEVNSEKDECIEVLEEDGTNELPEENSKNVSNIEIIAENKIDKDGVKELCREENYDEEEISEMAADMLNELNKEEKLENINMLGNNRINKYEIDEAFGEEKSENNINTEILEYQTEEEENNEACLEVNYENDENIEILGEDKNEKDRTNELPVEEKDGRGKNIEIVTDDKAGEDKLSELNKKKKLKMLIC</sequence>
<name>A0ABM1RZW6_LIMPO</name>
<feature type="compositionally biased region" description="Basic and acidic residues" evidence="2">
    <location>
        <begin position="19"/>
        <end position="38"/>
    </location>
</feature>
<feature type="region of interest" description="Disordered" evidence="2">
    <location>
        <begin position="1223"/>
        <end position="1246"/>
    </location>
</feature>
<keyword evidence="3" id="KW-1185">Reference proteome</keyword>
<feature type="compositionally biased region" description="Basic and acidic residues" evidence="2">
    <location>
        <begin position="779"/>
        <end position="796"/>
    </location>
</feature>
<organism evidence="3 4">
    <name type="scientific">Limulus polyphemus</name>
    <name type="common">Atlantic horseshoe crab</name>
    <dbReference type="NCBI Taxonomy" id="6850"/>
    <lineage>
        <taxon>Eukaryota</taxon>
        <taxon>Metazoa</taxon>
        <taxon>Ecdysozoa</taxon>
        <taxon>Arthropoda</taxon>
        <taxon>Chelicerata</taxon>
        <taxon>Merostomata</taxon>
        <taxon>Xiphosura</taxon>
        <taxon>Limulidae</taxon>
        <taxon>Limulus</taxon>
    </lineage>
</organism>
<dbReference type="GeneID" id="106476223"/>
<keyword evidence="1" id="KW-0175">Coiled coil</keyword>
<gene>
    <name evidence="4" type="primary">LOC106476223</name>
</gene>
<dbReference type="PANTHER" id="PTHR23159">
    <property type="entry name" value="CENTROSOMAL PROTEIN 2"/>
    <property type="match status" value="1"/>
</dbReference>
<evidence type="ECO:0000256" key="1">
    <source>
        <dbReference type="SAM" id="Coils"/>
    </source>
</evidence>
<dbReference type="RefSeq" id="XP_022236921.1">
    <property type="nucleotide sequence ID" value="XM_022381213.1"/>
</dbReference>
<feature type="region of interest" description="Disordered" evidence="2">
    <location>
        <begin position="779"/>
        <end position="798"/>
    </location>
</feature>
<evidence type="ECO:0000313" key="3">
    <source>
        <dbReference type="Proteomes" id="UP000694941"/>
    </source>
</evidence>
<reference evidence="4" key="1">
    <citation type="submission" date="2025-08" db="UniProtKB">
        <authorList>
            <consortium name="RefSeq"/>
        </authorList>
    </citation>
    <scope>IDENTIFICATION</scope>
    <source>
        <tissue evidence="4">Muscle</tissue>
    </source>
</reference>
<feature type="region of interest" description="Disordered" evidence="2">
    <location>
        <begin position="1"/>
        <end position="83"/>
    </location>
</feature>
<evidence type="ECO:0000256" key="2">
    <source>
        <dbReference type="SAM" id="MobiDB-lite"/>
    </source>
</evidence>
<feature type="compositionally biased region" description="Basic and acidic residues" evidence="2">
    <location>
        <begin position="1036"/>
        <end position="1056"/>
    </location>
</feature>
<protein>
    <submittedName>
        <fullName evidence="4">Myosin-3-like isoform X3</fullName>
    </submittedName>
</protein>
<proteinExistence type="predicted"/>
<dbReference type="Proteomes" id="UP000694941">
    <property type="component" value="Unplaced"/>
</dbReference>
<feature type="region of interest" description="Disordered" evidence="2">
    <location>
        <begin position="1036"/>
        <end position="1063"/>
    </location>
</feature>
<evidence type="ECO:0000313" key="4">
    <source>
        <dbReference type="RefSeq" id="XP_022236921.1"/>
    </source>
</evidence>
<accession>A0ABM1RZW6</accession>
<feature type="coiled-coil region" evidence="1">
    <location>
        <begin position="337"/>
        <end position="455"/>
    </location>
</feature>